<evidence type="ECO:0000313" key="2">
    <source>
        <dbReference type="EMBL" id="KAK5170245.1"/>
    </source>
</evidence>
<protein>
    <submittedName>
        <fullName evidence="2">Uncharacterized protein</fullName>
    </submittedName>
</protein>
<comment type="caution">
    <text evidence="2">The sequence shown here is derived from an EMBL/GenBank/DDBJ whole genome shotgun (WGS) entry which is preliminary data.</text>
</comment>
<feature type="region of interest" description="Disordered" evidence="1">
    <location>
        <begin position="678"/>
        <end position="716"/>
    </location>
</feature>
<sequence>MDLSDLDFNDPDAVMRAMGGGAGTNLPVPTSLSPQQVRREARDRSKQIFADWYQLRAILDRHAPAIHKRWGKKTKNQRKEILLAVWPNMAATHRPDFAAFRKENERQRAAGTKFRDAYMWPYINLEDLSKPRTLLLFLESRSRKTPDVFAAAGEDAAHLGMVTQAVVPGFLNEYTMMFTGRTTPQTYGELIAWEDNDKAFDWLMSQRGMHPGQGLLLLEMQQRTLHFLVGCCERIMHDIPPEDLGGEQHTIQAQPALPKEMVNGFDSRAVMAAEAPYRVPAGMDLARLESLFTARATAAEDHIWALREDPGYFAEALFELKEHRQELIRHPDGSEHPLFKFKREEILWSRVIGSVVTSAYLSLEVKDLRRLQTKHETNIAIDLDLPEEYLYALLKFQHYLGQGSKGVLGQLKYATCASPSFRPWFVRAPNGDPTYTKMQVGTKPNLQLRKIEGELLWLMRVLWEDGHDLFLAGLTNVVDELERLVHSEPAAKKLLSPYVAENIGDLAIITEAMRQLQIYQPWAASFEHEMVDRSKSIKEEFARTSQPWEALLQATEGPNHGKIMRLGDPSDKKFYHPVDKRRSKENVEAMRRAEENVDAFWLAVDQNLQMKPGNQIESTVLHRLLAQSRTLQRTPEWEDPNASGSGKTAVVDVEGLSRPLSDLYFDLQRRTERAIDHDVATKRVKTKEKTRGVARPQSSVTAPQPTSNEQDPQPTFSVDARALKVFRTLFYTPSLSATPGEVPWTDFLHALASTGFKPEKLYGSVWQFQPTNLDVERSIQFHEPHPNPKLPYRTVRRFGRRLERAYGWFGGMFQLAKKDD</sequence>
<evidence type="ECO:0000313" key="3">
    <source>
        <dbReference type="Proteomes" id="UP001337655"/>
    </source>
</evidence>
<dbReference type="Proteomes" id="UP001337655">
    <property type="component" value="Unassembled WGS sequence"/>
</dbReference>
<evidence type="ECO:0000256" key="1">
    <source>
        <dbReference type="SAM" id="MobiDB-lite"/>
    </source>
</evidence>
<keyword evidence="3" id="KW-1185">Reference proteome</keyword>
<reference evidence="2 3" key="1">
    <citation type="submission" date="2023-08" db="EMBL/GenBank/DDBJ databases">
        <title>Black Yeasts Isolated from many extreme environments.</title>
        <authorList>
            <person name="Coleine C."/>
            <person name="Stajich J.E."/>
            <person name="Selbmann L."/>
        </authorList>
    </citation>
    <scope>NUCLEOTIDE SEQUENCE [LARGE SCALE GENOMIC DNA]</scope>
    <source>
        <strain evidence="2 3">CCFEE 5935</strain>
    </source>
</reference>
<organism evidence="2 3">
    <name type="scientific">Saxophila tyrrhenica</name>
    <dbReference type="NCBI Taxonomy" id="1690608"/>
    <lineage>
        <taxon>Eukaryota</taxon>
        <taxon>Fungi</taxon>
        <taxon>Dikarya</taxon>
        <taxon>Ascomycota</taxon>
        <taxon>Pezizomycotina</taxon>
        <taxon>Dothideomycetes</taxon>
        <taxon>Dothideomycetidae</taxon>
        <taxon>Mycosphaerellales</taxon>
        <taxon>Extremaceae</taxon>
        <taxon>Saxophila</taxon>
    </lineage>
</organism>
<proteinExistence type="predicted"/>
<dbReference type="GeneID" id="89926175"/>
<dbReference type="EMBL" id="JAVRRT010000007">
    <property type="protein sequence ID" value="KAK5170245.1"/>
    <property type="molecule type" value="Genomic_DNA"/>
</dbReference>
<feature type="compositionally biased region" description="Polar residues" evidence="1">
    <location>
        <begin position="696"/>
        <end position="716"/>
    </location>
</feature>
<name>A0AAV9PAW4_9PEZI</name>
<accession>A0AAV9PAW4</accession>
<feature type="compositionally biased region" description="Basic and acidic residues" evidence="1">
    <location>
        <begin position="678"/>
        <end position="691"/>
    </location>
</feature>
<gene>
    <name evidence="2" type="ORF">LTR77_004831</name>
</gene>
<dbReference type="PANTHER" id="PTHR40788">
    <property type="entry name" value="CLR5 DOMAIN-CONTAINING PROTEIN-RELATED"/>
    <property type="match status" value="1"/>
</dbReference>
<dbReference type="PANTHER" id="PTHR40788:SF2">
    <property type="entry name" value="CLR5 DOMAIN-CONTAINING PROTEIN"/>
    <property type="match status" value="1"/>
</dbReference>
<dbReference type="AlphaFoldDB" id="A0AAV9PAW4"/>
<dbReference type="RefSeq" id="XP_064659443.1">
    <property type="nucleotide sequence ID" value="XM_064802082.1"/>
</dbReference>